<dbReference type="RefSeq" id="WP_191789211.1">
    <property type="nucleotide sequence ID" value="NZ_JACSQE010000002.1"/>
</dbReference>
<name>A0ABR8UYY7_9CELL</name>
<keyword evidence="1" id="KW-0812">Transmembrane</keyword>
<keyword evidence="3" id="KW-1185">Reference proteome</keyword>
<evidence type="ECO:0000313" key="2">
    <source>
        <dbReference type="EMBL" id="MBD7997461.1"/>
    </source>
</evidence>
<proteinExistence type="predicted"/>
<dbReference type="Proteomes" id="UP000633601">
    <property type="component" value="Unassembled WGS sequence"/>
</dbReference>
<keyword evidence="1" id="KW-0472">Membrane</keyword>
<reference evidence="2 3" key="1">
    <citation type="submission" date="2020-08" db="EMBL/GenBank/DDBJ databases">
        <title>A Genomic Blueprint of the Chicken Gut Microbiome.</title>
        <authorList>
            <person name="Gilroy R."/>
            <person name="Ravi A."/>
            <person name="Getino M."/>
            <person name="Pursley I."/>
            <person name="Horton D.L."/>
            <person name="Alikhan N.-F."/>
            <person name="Baker D."/>
            <person name="Gharbi K."/>
            <person name="Hall N."/>
            <person name="Watson M."/>
            <person name="Adriaenssens E.M."/>
            <person name="Foster-Nyarko E."/>
            <person name="Jarju S."/>
            <person name="Secka A."/>
            <person name="Antonio M."/>
            <person name="Oren A."/>
            <person name="Chaudhuri R."/>
            <person name="La Ragione R.M."/>
            <person name="Hildebrand F."/>
            <person name="Pallen M.J."/>
        </authorList>
    </citation>
    <scope>NUCLEOTIDE SEQUENCE [LARGE SCALE GENOMIC DNA]</scope>
    <source>
        <strain evidence="2 3">Sa2CUA8</strain>
    </source>
</reference>
<keyword evidence="1" id="KW-1133">Transmembrane helix</keyword>
<feature type="transmembrane region" description="Helical" evidence="1">
    <location>
        <begin position="43"/>
        <end position="62"/>
    </location>
</feature>
<feature type="transmembrane region" description="Helical" evidence="1">
    <location>
        <begin position="20"/>
        <end position="37"/>
    </location>
</feature>
<evidence type="ECO:0000256" key="1">
    <source>
        <dbReference type="SAM" id="Phobius"/>
    </source>
</evidence>
<comment type="caution">
    <text evidence="2">The sequence shown here is derived from an EMBL/GenBank/DDBJ whole genome shotgun (WGS) entry which is preliminary data.</text>
</comment>
<evidence type="ECO:0000313" key="3">
    <source>
        <dbReference type="Proteomes" id="UP000633601"/>
    </source>
</evidence>
<sequence length="103" mass="10964">MDRDVARGAVFLDRVNQIGWIGNYVLSFAMIGIGIAFDVWSVVLMGLAAGIPGGLVTHCAIVRRSTAFRARSQGSRLGVLVVTAEFFVARDWVAKADAGRGPA</sequence>
<dbReference type="EMBL" id="JACSQE010000002">
    <property type="protein sequence ID" value="MBD7997461.1"/>
    <property type="molecule type" value="Genomic_DNA"/>
</dbReference>
<organism evidence="2 3">
    <name type="scientific">Oerskovia gallyi</name>
    <dbReference type="NCBI Taxonomy" id="2762226"/>
    <lineage>
        <taxon>Bacteria</taxon>
        <taxon>Bacillati</taxon>
        <taxon>Actinomycetota</taxon>
        <taxon>Actinomycetes</taxon>
        <taxon>Micrococcales</taxon>
        <taxon>Cellulomonadaceae</taxon>
        <taxon>Oerskovia</taxon>
    </lineage>
</organism>
<protein>
    <submittedName>
        <fullName evidence="2">Uncharacterized protein</fullName>
    </submittedName>
</protein>
<accession>A0ABR8UYY7</accession>
<gene>
    <name evidence="2" type="ORF">H9640_02690</name>
</gene>